<comment type="caution">
    <text evidence="14">The sequence shown here is derived from an EMBL/GenBank/DDBJ whole genome shotgun (WGS) entry which is preliminary data.</text>
</comment>
<dbReference type="Proteomes" id="UP000198646">
    <property type="component" value="Unassembled WGS sequence"/>
</dbReference>
<keyword evidence="5 11" id="KW-0378">Hydrolase</keyword>
<evidence type="ECO:0000313" key="15">
    <source>
        <dbReference type="Proteomes" id="UP000198646"/>
    </source>
</evidence>
<dbReference type="EMBL" id="FNJD01000012">
    <property type="protein sequence ID" value="SDP27629.1"/>
    <property type="molecule type" value="Genomic_DNA"/>
</dbReference>
<dbReference type="NCBIfam" id="NF010785">
    <property type="entry name" value="PRK14188.1"/>
    <property type="match status" value="1"/>
</dbReference>
<dbReference type="InterPro" id="IPR020630">
    <property type="entry name" value="THF_DH/CycHdrlase_cat_dom"/>
</dbReference>
<evidence type="ECO:0000256" key="11">
    <source>
        <dbReference type="HAMAP-Rule" id="MF_01576"/>
    </source>
</evidence>
<sequence>MTATIIDGKAFAAQVRGQVAQHVTRLKDDHGITPGLAVVLVGADPASEVYVKSKGKMTKEVGMKSVEHRLEDTTSEAELLSLIDALNNDDTIHGILVQLPLPDHLNEDLVISAIDPAKDVDGFHISNVGFLGTGQKSMVPCTPLGCLMMLRDHHGSLSGMDAVVIGRSNIVGKPMAQLLLNDSCTVTIAHSRTKDLAAVVRRADIVIAAVGRPEMVPGDWIKPGATVIDVGINRLDAPERGEGKTRLVGDVDFDSCVAVAGAITPVPGGVGPMTIACLLANTVTACCRAHDLPEPEGLTA</sequence>
<accession>A0ABY0SIC6</accession>
<dbReference type="CDD" id="cd01080">
    <property type="entry name" value="NAD_bind_m-THF_DH_Cyclohyd"/>
    <property type="match status" value="1"/>
</dbReference>
<feature type="domain" description="Tetrahydrofolate dehydrogenase/cyclohydrolase catalytic" evidence="12">
    <location>
        <begin position="6"/>
        <end position="121"/>
    </location>
</feature>
<dbReference type="PANTHER" id="PTHR48099">
    <property type="entry name" value="C-1-TETRAHYDROFOLATE SYNTHASE, CYTOPLASMIC-RELATED"/>
    <property type="match status" value="1"/>
</dbReference>
<keyword evidence="7 11" id="KW-0560">Oxidoreductase</keyword>
<dbReference type="InterPro" id="IPR020867">
    <property type="entry name" value="THF_DH/CycHdrlase_CS"/>
</dbReference>
<evidence type="ECO:0000256" key="10">
    <source>
        <dbReference type="ARBA" id="ARBA00023268"/>
    </source>
</evidence>
<comment type="subunit">
    <text evidence="11">Homodimer.</text>
</comment>
<keyword evidence="6 11" id="KW-0521">NADP</keyword>
<keyword evidence="9 11" id="KW-0486">Methionine biosynthesis</keyword>
<dbReference type="InterPro" id="IPR046346">
    <property type="entry name" value="Aminoacid_DH-like_N_sf"/>
</dbReference>
<dbReference type="Pfam" id="PF00763">
    <property type="entry name" value="THF_DHG_CYH"/>
    <property type="match status" value="1"/>
</dbReference>
<evidence type="ECO:0000256" key="8">
    <source>
        <dbReference type="ARBA" id="ARBA00023102"/>
    </source>
</evidence>
<dbReference type="Gene3D" id="3.40.50.10860">
    <property type="entry name" value="Leucine Dehydrogenase, chain A, domain 1"/>
    <property type="match status" value="1"/>
</dbReference>
<comment type="catalytic activity">
    <reaction evidence="11">
        <text>(6R)-5,10-methenyltetrahydrofolate + H2O = (6R)-10-formyltetrahydrofolate + H(+)</text>
        <dbReference type="Rhea" id="RHEA:23700"/>
        <dbReference type="ChEBI" id="CHEBI:15377"/>
        <dbReference type="ChEBI" id="CHEBI:15378"/>
        <dbReference type="ChEBI" id="CHEBI:57455"/>
        <dbReference type="ChEBI" id="CHEBI:195366"/>
        <dbReference type="EC" id="3.5.4.9"/>
    </reaction>
</comment>
<dbReference type="HAMAP" id="MF_01576">
    <property type="entry name" value="THF_DHG_CYH"/>
    <property type="match status" value="1"/>
</dbReference>
<evidence type="ECO:0000259" key="12">
    <source>
        <dbReference type="Pfam" id="PF00763"/>
    </source>
</evidence>
<reference evidence="14 15" key="1">
    <citation type="submission" date="2016-10" db="EMBL/GenBank/DDBJ databases">
        <authorList>
            <person name="Varghese N."/>
            <person name="Submissions S."/>
        </authorList>
    </citation>
    <scope>NUCLEOTIDE SEQUENCE [LARGE SCALE GENOMIC DNA]</scope>
    <source>
        <strain evidence="14 15">DSM 17584</strain>
    </source>
</reference>
<dbReference type="SUPFAM" id="SSF53223">
    <property type="entry name" value="Aminoacid dehydrogenase-like, N-terminal domain"/>
    <property type="match status" value="1"/>
</dbReference>
<evidence type="ECO:0000256" key="4">
    <source>
        <dbReference type="ARBA" id="ARBA00022755"/>
    </source>
</evidence>
<feature type="domain" description="Tetrahydrofolate dehydrogenase/cyclohydrolase NAD(P)-binding" evidence="13">
    <location>
        <begin position="140"/>
        <end position="288"/>
    </location>
</feature>
<evidence type="ECO:0000256" key="9">
    <source>
        <dbReference type="ARBA" id="ARBA00023167"/>
    </source>
</evidence>
<evidence type="ECO:0000313" key="14">
    <source>
        <dbReference type="EMBL" id="SDP27629.1"/>
    </source>
</evidence>
<comment type="caution">
    <text evidence="11">Lacks conserved residue(s) required for the propagation of feature annotation.</text>
</comment>
<keyword evidence="3 11" id="KW-0028">Amino-acid biosynthesis</keyword>
<dbReference type="NCBIfam" id="NF010783">
    <property type="entry name" value="PRK14186.1"/>
    <property type="match status" value="1"/>
</dbReference>
<organism evidence="14 15">
    <name type="scientific">Sulfitobacter litoralis</name>
    <dbReference type="NCBI Taxonomy" id="335975"/>
    <lineage>
        <taxon>Bacteria</taxon>
        <taxon>Pseudomonadati</taxon>
        <taxon>Pseudomonadota</taxon>
        <taxon>Alphaproteobacteria</taxon>
        <taxon>Rhodobacterales</taxon>
        <taxon>Roseobacteraceae</taxon>
        <taxon>Sulfitobacter</taxon>
    </lineage>
</organism>
<dbReference type="PANTHER" id="PTHR48099:SF5">
    <property type="entry name" value="C-1-TETRAHYDROFOLATE SYNTHASE, CYTOPLASMIC"/>
    <property type="match status" value="1"/>
</dbReference>
<gene>
    <name evidence="11" type="primary">folD</name>
    <name evidence="14" type="ORF">SAMN04488512_11265</name>
</gene>
<feature type="binding site" evidence="11">
    <location>
        <begin position="166"/>
        <end position="168"/>
    </location>
    <ligand>
        <name>NADP(+)</name>
        <dbReference type="ChEBI" id="CHEBI:58349"/>
    </ligand>
</feature>
<dbReference type="RefSeq" id="WP_093733378.1">
    <property type="nucleotide sequence ID" value="NZ_FNJD01000012.1"/>
</dbReference>
<dbReference type="Gene3D" id="3.40.50.720">
    <property type="entry name" value="NAD(P)-binding Rossmann-like Domain"/>
    <property type="match status" value="1"/>
</dbReference>
<keyword evidence="8 11" id="KW-0368">Histidine biosynthesis</keyword>
<dbReference type="EC" id="3.5.4.9" evidence="11"/>
<dbReference type="SUPFAM" id="SSF51735">
    <property type="entry name" value="NAD(P)-binding Rossmann-fold domains"/>
    <property type="match status" value="1"/>
</dbReference>
<dbReference type="PROSITE" id="PS00767">
    <property type="entry name" value="THF_DHG_CYH_2"/>
    <property type="match status" value="1"/>
</dbReference>
<dbReference type="Pfam" id="PF02882">
    <property type="entry name" value="THF_DHG_CYH_C"/>
    <property type="match status" value="1"/>
</dbReference>
<comment type="similarity">
    <text evidence="11">Belongs to the tetrahydrofolate dehydrogenase/cyclohydrolase family.</text>
</comment>
<comment type="function">
    <text evidence="11">Catalyzes the oxidation of 5,10-methylenetetrahydrofolate to 5,10-methenyltetrahydrofolate and then the hydrolysis of 5,10-methenyltetrahydrofolate to 10-formyltetrahydrofolate.</text>
</comment>
<evidence type="ECO:0000256" key="5">
    <source>
        <dbReference type="ARBA" id="ARBA00022801"/>
    </source>
</evidence>
<dbReference type="InterPro" id="IPR020631">
    <property type="entry name" value="THF_DH/CycHdrlase_NAD-bd_dom"/>
</dbReference>
<feature type="binding site" evidence="11">
    <location>
        <position position="232"/>
    </location>
    <ligand>
        <name>NADP(+)</name>
        <dbReference type="ChEBI" id="CHEBI:58349"/>
    </ligand>
</feature>
<dbReference type="NCBIfam" id="NF008058">
    <property type="entry name" value="PRK10792.1"/>
    <property type="match status" value="1"/>
</dbReference>
<dbReference type="InterPro" id="IPR000672">
    <property type="entry name" value="THF_DH/CycHdrlase"/>
</dbReference>
<protein>
    <recommendedName>
        <fullName evidence="11">Bifunctional protein FolD</fullName>
    </recommendedName>
    <domain>
        <recommendedName>
            <fullName evidence="11">Methylenetetrahydrofolate dehydrogenase</fullName>
            <ecNumber evidence="11">1.5.1.5</ecNumber>
        </recommendedName>
    </domain>
    <domain>
        <recommendedName>
            <fullName evidence="11">Methenyltetrahydrofolate cyclohydrolase</fullName>
            <ecNumber evidence="11">3.5.4.9</ecNumber>
        </recommendedName>
    </domain>
</protein>
<proteinExistence type="inferred from homology"/>
<evidence type="ECO:0000256" key="2">
    <source>
        <dbReference type="ARBA" id="ARBA00022563"/>
    </source>
</evidence>
<comment type="pathway">
    <text evidence="1 11">One-carbon metabolism; tetrahydrofolate interconversion.</text>
</comment>
<keyword evidence="15" id="KW-1185">Reference proteome</keyword>
<keyword evidence="2 11" id="KW-0554">One-carbon metabolism</keyword>
<name>A0ABY0SIC6_9RHOB</name>
<dbReference type="PRINTS" id="PR00085">
    <property type="entry name" value="THFDHDRGNASE"/>
</dbReference>
<dbReference type="PROSITE" id="PS00766">
    <property type="entry name" value="THF_DHG_CYH_1"/>
    <property type="match status" value="1"/>
</dbReference>
<evidence type="ECO:0000256" key="1">
    <source>
        <dbReference type="ARBA" id="ARBA00004777"/>
    </source>
</evidence>
<dbReference type="InterPro" id="IPR036291">
    <property type="entry name" value="NAD(P)-bd_dom_sf"/>
</dbReference>
<evidence type="ECO:0000256" key="7">
    <source>
        <dbReference type="ARBA" id="ARBA00023002"/>
    </source>
</evidence>
<evidence type="ECO:0000259" key="13">
    <source>
        <dbReference type="Pfam" id="PF02882"/>
    </source>
</evidence>
<evidence type="ECO:0000256" key="3">
    <source>
        <dbReference type="ARBA" id="ARBA00022605"/>
    </source>
</evidence>
<comment type="catalytic activity">
    <reaction evidence="11">
        <text>(6R)-5,10-methylene-5,6,7,8-tetrahydrofolate + NADP(+) = (6R)-5,10-methenyltetrahydrofolate + NADPH</text>
        <dbReference type="Rhea" id="RHEA:22812"/>
        <dbReference type="ChEBI" id="CHEBI:15636"/>
        <dbReference type="ChEBI" id="CHEBI:57455"/>
        <dbReference type="ChEBI" id="CHEBI:57783"/>
        <dbReference type="ChEBI" id="CHEBI:58349"/>
        <dbReference type="EC" id="1.5.1.5"/>
    </reaction>
</comment>
<keyword evidence="10 11" id="KW-0511">Multifunctional enzyme</keyword>
<evidence type="ECO:0000256" key="6">
    <source>
        <dbReference type="ARBA" id="ARBA00022857"/>
    </source>
</evidence>
<dbReference type="EC" id="1.5.1.5" evidence="11"/>
<keyword evidence="4 11" id="KW-0658">Purine biosynthesis</keyword>